<evidence type="ECO:0000313" key="2">
    <source>
        <dbReference type="EMBL" id="SPF54691.1"/>
    </source>
</evidence>
<accession>A0A2U3LRX0</accession>
<name>A0A2U3LRX0_9FIRM</name>
<feature type="domain" description="HTH cro/C1-type" evidence="1">
    <location>
        <begin position="8"/>
        <end position="40"/>
    </location>
</feature>
<dbReference type="Gene3D" id="1.10.260.40">
    <property type="entry name" value="lambda repressor-like DNA-binding domains"/>
    <property type="match status" value="1"/>
</dbReference>
<dbReference type="SUPFAM" id="SSF47413">
    <property type="entry name" value="lambda repressor-like DNA-binding domains"/>
    <property type="match status" value="1"/>
</dbReference>
<gene>
    <name evidence="2" type="ORF">SBF1_7900002</name>
</gene>
<dbReference type="Proteomes" id="UP000238916">
    <property type="component" value="Unassembled WGS sequence"/>
</dbReference>
<organism evidence="2 3">
    <name type="scientific">Candidatus Desulfosporosinus infrequens</name>
    <dbReference type="NCBI Taxonomy" id="2043169"/>
    <lineage>
        <taxon>Bacteria</taxon>
        <taxon>Bacillati</taxon>
        <taxon>Bacillota</taxon>
        <taxon>Clostridia</taxon>
        <taxon>Eubacteriales</taxon>
        <taxon>Desulfitobacteriaceae</taxon>
        <taxon>Desulfosporosinus</taxon>
    </lineage>
</organism>
<protein>
    <submittedName>
        <fullName evidence="2">Putative transcription regulator containing HTH domain</fullName>
    </submittedName>
</protein>
<dbReference type="GO" id="GO:0003677">
    <property type="term" value="F:DNA binding"/>
    <property type="evidence" value="ECO:0007669"/>
    <property type="project" value="InterPro"/>
</dbReference>
<dbReference type="PROSITE" id="PS50943">
    <property type="entry name" value="HTH_CROC1"/>
    <property type="match status" value="1"/>
</dbReference>
<dbReference type="InterPro" id="IPR001387">
    <property type="entry name" value="Cro/C1-type_HTH"/>
</dbReference>
<proteinExistence type="predicted"/>
<dbReference type="AlphaFoldDB" id="A0A2U3LRX0"/>
<dbReference type="CDD" id="cd00093">
    <property type="entry name" value="HTH_XRE"/>
    <property type="match status" value="1"/>
</dbReference>
<sequence>MKLNNAAIAALMKGRGITQNQLARLINVQAGSLSNALSGRKGCGRKILSGLLTLFPNESVASLTVNKRQVI</sequence>
<evidence type="ECO:0000259" key="1">
    <source>
        <dbReference type="PROSITE" id="PS50943"/>
    </source>
</evidence>
<reference evidence="3" key="1">
    <citation type="submission" date="2018-02" db="EMBL/GenBank/DDBJ databases">
        <authorList>
            <person name="Hausmann B."/>
        </authorList>
    </citation>
    <scope>NUCLEOTIDE SEQUENCE [LARGE SCALE GENOMIC DNA]</scope>
    <source>
        <strain evidence="3">Peat soil MAG SbF1</strain>
    </source>
</reference>
<dbReference type="EMBL" id="OMOF01000768">
    <property type="protein sequence ID" value="SPF54691.1"/>
    <property type="molecule type" value="Genomic_DNA"/>
</dbReference>
<evidence type="ECO:0000313" key="3">
    <source>
        <dbReference type="Proteomes" id="UP000238916"/>
    </source>
</evidence>
<dbReference type="InterPro" id="IPR010982">
    <property type="entry name" value="Lambda_DNA-bd_dom_sf"/>
</dbReference>